<dbReference type="InterPro" id="IPR015946">
    <property type="entry name" value="KH_dom-like_a/b"/>
</dbReference>
<dbReference type="EMBL" id="LAZR01056005">
    <property type="protein sequence ID" value="KKK75121.1"/>
    <property type="molecule type" value="Genomic_DNA"/>
</dbReference>
<evidence type="ECO:0008006" key="2">
    <source>
        <dbReference type="Google" id="ProtNLM"/>
    </source>
</evidence>
<proteinExistence type="predicted"/>
<evidence type="ECO:0000313" key="1">
    <source>
        <dbReference type="EMBL" id="KKK75121.1"/>
    </source>
</evidence>
<dbReference type="InterPro" id="IPR000238">
    <property type="entry name" value="RbfA"/>
</dbReference>
<accession>A0A0F9ASF7</accession>
<dbReference type="AlphaFoldDB" id="A0A0F9ASF7"/>
<reference evidence="1" key="1">
    <citation type="journal article" date="2015" name="Nature">
        <title>Complex archaea that bridge the gap between prokaryotes and eukaryotes.</title>
        <authorList>
            <person name="Spang A."/>
            <person name="Saw J.H."/>
            <person name="Jorgensen S.L."/>
            <person name="Zaremba-Niedzwiedzka K."/>
            <person name="Martijn J."/>
            <person name="Lind A.E."/>
            <person name="van Eijk R."/>
            <person name="Schleper C."/>
            <person name="Guy L."/>
            <person name="Ettema T.J."/>
        </authorList>
    </citation>
    <scope>NUCLEOTIDE SEQUENCE</scope>
</reference>
<name>A0A0F9ASF7_9ZZZZ</name>
<dbReference type="InterPro" id="IPR023799">
    <property type="entry name" value="RbfA_dom_sf"/>
</dbReference>
<comment type="caution">
    <text evidence="1">The sequence shown here is derived from an EMBL/GenBank/DDBJ whole genome shotgun (WGS) entry which is preliminary data.</text>
</comment>
<sequence length="95" mass="11210">MRAYRGQQLANVLQQEMSTIFLREFNFENALVTITHVDVDSNISEATVTLSVIPFEKELKIITMIEKRKGWIAWKLLKRMHIRAIPQLHFRIQKS</sequence>
<dbReference type="SUPFAM" id="SSF89919">
    <property type="entry name" value="Ribosome-binding factor A, RbfA"/>
    <property type="match status" value="1"/>
</dbReference>
<protein>
    <recommendedName>
        <fullName evidence="2">Ribosome-binding factor A</fullName>
    </recommendedName>
</protein>
<dbReference type="GO" id="GO:0006364">
    <property type="term" value="P:rRNA processing"/>
    <property type="evidence" value="ECO:0007669"/>
    <property type="project" value="InterPro"/>
</dbReference>
<dbReference type="Pfam" id="PF02033">
    <property type="entry name" value="RBFA"/>
    <property type="match status" value="1"/>
</dbReference>
<organism evidence="1">
    <name type="scientific">marine sediment metagenome</name>
    <dbReference type="NCBI Taxonomy" id="412755"/>
    <lineage>
        <taxon>unclassified sequences</taxon>
        <taxon>metagenomes</taxon>
        <taxon>ecological metagenomes</taxon>
    </lineage>
</organism>
<dbReference type="Gene3D" id="3.30.300.20">
    <property type="match status" value="1"/>
</dbReference>
<gene>
    <name evidence="1" type="ORF">LCGC14_2876920</name>
</gene>